<keyword evidence="3" id="KW-1185">Reference proteome</keyword>
<dbReference type="InterPro" id="IPR055510">
    <property type="entry name" value="DUF7083"/>
</dbReference>
<proteinExistence type="predicted"/>
<evidence type="ECO:0000313" key="2">
    <source>
        <dbReference type="EMBL" id="VDL84326.1"/>
    </source>
</evidence>
<dbReference type="EMBL" id="UYSL01025306">
    <property type="protein sequence ID" value="VDL84326.1"/>
    <property type="molecule type" value="Genomic_DNA"/>
</dbReference>
<evidence type="ECO:0000259" key="1">
    <source>
        <dbReference type="Pfam" id="PF23309"/>
    </source>
</evidence>
<dbReference type="STRING" id="27835.A0A0N4YTL6"/>
<evidence type="ECO:0000313" key="3">
    <source>
        <dbReference type="Proteomes" id="UP000271162"/>
    </source>
</evidence>
<evidence type="ECO:0000313" key="4">
    <source>
        <dbReference type="WBParaSite" id="NBR_0002058801-mRNA-1"/>
    </source>
</evidence>
<dbReference type="AlphaFoldDB" id="A0A0N4YTL6"/>
<protein>
    <submittedName>
        <fullName evidence="4">Carrier domain-containing protein</fullName>
    </submittedName>
</protein>
<sequence>MNDAKQVLESARVRLLCEKLDTVSFEKYQRHVPPREVSEIGFDETVLILTLTQLFDLKSSEFTTMYQCLNVEKNDFEDYLAYMGRVNEMCEKARMHGLDSDGI</sequence>
<dbReference type="Proteomes" id="UP000271162">
    <property type="component" value="Unassembled WGS sequence"/>
</dbReference>
<reference evidence="2 3" key="2">
    <citation type="submission" date="2018-11" db="EMBL/GenBank/DDBJ databases">
        <authorList>
            <consortium name="Pathogen Informatics"/>
        </authorList>
    </citation>
    <scope>NUCLEOTIDE SEQUENCE [LARGE SCALE GENOMIC DNA]</scope>
</reference>
<reference evidence="4" key="1">
    <citation type="submission" date="2017-02" db="UniProtKB">
        <authorList>
            <consortium name="WormBaseParasite"/>
        </authorList>
    </citation>
    <scope>IDENTIFICATION</scope>
</reference>
<accession>A0A0N4YTL6</accession>
<name>A0A0N4YTL6_NIPBR</name>
<gene>
    <name evidence="2" type="ORF">NBR_LOCUS20589</name>
</gene>
<feature type="domain" description="DUF7083" evidence="1">
    <location>
        <begin position="2"/>
        <end position="56"/>
    </location>
</feature>
<organism evidence="4">
    <name type="scientific">Nippostrongylus brasiliensis</name>
    <name type="common">Rat hookworm</name>
    <dbReference type="NCBI Taxonomy" id="27835"/>
    <lineage>
        <taxon>Eukaryota</taxon>
        <taxon>Metazoa</taxon>
        <taxon>Ecdysozoa</taxon>
        <taxon>Nematoda</taxon>
        <taxon>Chromadorea</taxon>
        <taxon>Rhabditida</taxon>
        <taxon>Rhabditina</taxon>
        <taxon>Rhabditomorpha</taxon>
        <taxon>Strongyloidea</taxon>
        <taxon>Heligmosomidae</taxon>
        <taxon>Nippostrongylus</taxon>
    </lineage>
</organism>
<dbReference type="WBParaSite" id="NBR_0002058801-mRNA-1">
    <property type="protein sequence ID" value="NBR_0002058801-mRNA-1"/>
    <property type="gene ID" value="NBR_0002058801"/>
</dbReference>
<dbReference type="Pfam" id="PF23309">
    <property type="entry name" value="DUF7083"/>
    <property type="match status" value="1"/>
</dbReference>